<dbReference type="PaxDb" id="65489-OBART07G10040.1"/>
<name>A0A0D3GPJ9_9ORYZ</name>
<dbReference type="STRING" id="65489.A0A0D3GPJ9"/>
<feature type="domain" description="PB1-like" evidence="1">
    <location>
        <begin position="22"/>
        <end position="88"/>
    </location>
</feature>
<evidence type="ECO:0000259" key="1">
    <source>
        <dbReference type="Pfam" id="PF26130"/>
    </source>
</evidence>
<reference evidence="2" key="1">
    <citation type="journal article" date="2009" name="Rice">
        <title>De Novo Next Generation Sequencing of Plant Genomes.</title>
        <authorList>
            <person name="Rounsley S."/>
            <person name="Marri P.R."/>
            <person name="Yu Y."/>
            <person name="He R."/>
            <person name="Sisneros N."/>
            <person name="Goicoechea J.L."/>
            <person name="Lee S.J."/>
            <person name="Angelova A."/>
            <person name="Kudrna D."/>
            <person name="Luo M."/>
            <person name="Affourtit J."/>
            <person name="Desany B."/>
            <person name="Knight J."/>
            <person name="Niazi F."/>
            <person name="Egholm M."/>
            <person name="Wing R.A."/>
        </authorList>
    </citation>
    <scope>NUCLEOTIDE SEQUENCE [LARGE SCALE GENOMIC DNA]</scope>
    <source>
        <strain evidence="2">cv. IRGC 105608</strain>
    </source>
</reference>
<sequence length="174" mass="19970">MAEDTWTLILQLGGPTPEHESVQKEMDKDFICFFNIVGLVENYDYSAMDYMYYKRREGSGTATLVGIESDDDVRRMLIEHESENKVRLCVMKEKACTDNRVSITPVKSSGEITRSESTGPKEACPVIFRHETLKAYKNSQARAEILNSLRNRREQEMGNHLAELYTPYIHALLL</sequence>
<dbReference type="AlphaFoldDB" id="A0A0D3GPJ9"/>
<accession>A0A0D3GPJ9</accession>
<dbReference type="Proteomes" id="UP000026960">
    <property type="component" value="Chromosome 7"/>
</dbReference>
<keyword evidence="3" id="KW-1185">Reference proteome</keyword>
<organism evidence="2">
    <name type="scientific">Oryza barthii</name>
    <dbReference type="NCBI Taxonomy" id="65489"/>
    <lineage>
        <taxon>Eukaryota</taxon>
        <taxon>Viridiplantae</taxon>
        <taxon>Streptophyta</taxon>
        <taxon>Embryophyta</taxon>
        <taxon>Tracheophyta</taxon>
        <taxon>Spermatophyta</taxon>
        <taxon>Magnoliopsida</taxon>
        <taxon>Liliopsida</taxon>
        <taxon>Poales</taxon>
        <taxon>Poaceae</taxon>
        <taxon>BOP clade</taxon>
        <taxon>Oryzoideae</taxon>
        <taxon>Oryzeae</taxon>
        <taxon>Oryzinae</taxon>
        <taxon>Oryza</taxon>
    </lineage>
</organism>
<dbReference type="Gramene" id="OBART07G10040.1">
    <property type="protein sequence ID" value="OBART07G10040.1"/>
    <property type="gene ID" value="OBART07G10040"/>
</dbReference>
<protein>
    <recommendedName>
        <fullName evidence="1">PB1-like domain-containing protein</fullName>
    </recommendedName>
</protein>
<evidence type="ECO:0000313" key="3">
    <source>
        <dbReference type="Proteomes" id="UP000026960"/>
    </source>
</evidence>
<proteinExistence type="predicted"/>
<dbReference type="HOGENOM" id="CLU_131761_0_0_1"/>
<reference evidence="2" key="2">
    <citation type="submission" date="2015-03" db="UniProtKB">
        <authorList>
            <consortium name="EnsemblPlants"/>
        </authorList>
    </citation>
    <scope>IDENTIFICATION</scope>
</reference>
<dbReference type="Pfam" id="PF26130">
    <property type="entry name" value="PB1-like"/>
    <property type="match status" value="1"/>
</dbReference>
<dbReference type="EnsemblPlants" id="OBART07G10040.1">
    <property type="protein sequence ID" value="OBART07G10040.1"/>
    <property type="gene ID" value="OBART07G10040"/>
</dbReference>
<dbReference type="InterPro" id="IPR058594">
    <property type="entry name" value="PB1-like_dom_pln"/>
</dbReference>
<evidence type="ECO:0000313" key="2">
    <source>
        <dbReference type="EnsemblPlants" id="OBART07G10040.1"/>
    </source>
</evidence>